<evidence type="ECO:0000256" key="1">
    <source>
        <dbReference type="SAM" id="MobiDB-lite"/>
    </source>
</evidence>
<name>A0ABT0BNK5_9SPHN</name>
<gene>
    <name evidence="3" type="ORF">MTR66_07365</name>
</gene>
<comment type="caution">
    <text evidence="3">The sequence shown here is derived from an EMBL/GenBank/DDBJ whole genome shotgun (WGS) entry which is preliminary data.</text>
</comment>
<organism evidence="3 4">
    <name type="scientific">Novosphingobium beihaiensis</name>
    <dbReference type="NCBI Taxonomy" id="2930389"/>
    <lineage>
        <taxon>Bacteria</taxon>
        <taxon>Pseudomonadati</taxon>
        <taxon>Pseudomonadota</taxon>
        <taxon>Alphaproteobacteria</taxon>
        <taxon>Sphingomonadales</taxon>
        <taxon>Sphingomonadaceae</taxon>
        <taxon>Novosphingobium</taxon>
    </lineage>
</organism>
<accession>A0ABT0BNK5</accession>
<protein>
    <recommendedName>
        <fullName evidence="5">Cell division and transport-associated protein TolA</fullName>
    </recommendedName>
</protein>
<dbReference type="Proteomes" id="UP001202281">
    <property type="component" value="Unassembled WGS sequence"/>
</dbReference>
<evidence type="ECO:0000256" key="2">
    <source>
        <dbReference type="SAM" id="Phobius"/>
    </source>
</evidence>
<dbReference type="EMBL" id="JALHLG010000007">
    <property type="protein sequence ID" value="MCJ2186632.1"/>
    <property type="molecule type" value="Genomic_DNA"/>
</dbReference>
<evidence type="ECO:0000313" key="3">
    <source>
        <dbReference type="EMBL" id="MCJ2186632.1"/>
    </source>
</evidence>
<evidence type="ECO:0008006" key="5">
    <source>
        <dbReference type="Google" id="ProtNLM"/>
    </source>
</evidence>
<proteinExistence type="predicted"/>
<dbReference type="RefSeq" id="WP_243919284.1">
    <property type="nucleotide sequence ID" value="NZ_JALHLG010000007.1"/>
</dbReference>
<dbReference type="Pfam" id="PF13103">
    <property type="entry name" value="TonB_2"/>
    <property type="match status" value="1"/>
</dbReference>
<reference evidence="3 4" key="1">
    <citation type="submission" date="2022-04" db="EMBL/GenBank/DDBJ databases">
        <title>Identification of a novel bacterium isolated from mangrove sediments.</title>
        <authorList>
            <person name="Pan X."/>
        </authorList>
    </citation>
    <scope>NUCLEOTIDE SEQUENCE [LARGE SCALE GENOMIC DNA]</scope>
    <source>
        <strain evidence="3 4">B2638</strain>
    </source>
</reference>
<feature type="transmembrane region" description="Helical" evidence="2">
    <location>
        <begin position="12"/>
        <end position="30"/>
    </location>
</feature>
<dbReference type="Gene3D" id="3.30.1150.10">
    <property type="match status" value="1"/>
</dbReference>
<keyword evidence="4" id="KW-1185">Reference proteome</keyword>
<feature type="compositionally biased region" description="Pro residues" evidence="1">
    <location>
        <begin position="96"/>
        <end position="109"/>
    </location>
</feature>
<feature type="region of interest" description="Disordered" evidence="1">
    <location>
        <begin position="57"/>
        <end position="195"/>
    </location>
</feature>
<keyword evidence="2" id="KW-1133">Transmembrane helix</keyword>
<evidence type="ECO:0000313" key="4">
    <source>
        <dbReference type="Proteomes" id="UP001202281"/>
    </source>
</evidence>
<dbReference type="PRINTS" id="PR01217">
    <property type="entry name" value="PRICHEXTENSN"/>
</dbReference>
<keyword evidence="2" id="KW-0812">Transmembrane</keyword>
<feature type="compositionally biased region" description="Polar residues" evidence="1">
    <location>
        <begin position="150"/>
        <end position="161"/>
    </location>
</feature>
<sequence length="301" mass="31798">MASTALRKEEGIGLAVAVALHAAVLAALMIRPPMHDIVKPPQRIEVTISDIYGKTSMSPDPFSKAAPDRGPVLGEPAPPPEPAAPEPQPQAAEEPQPQPAPPKPKPAPKPVAKAVHKPKPRPKPAPVKTPPKKSSSRKSSAIDDIIAKPSRSTQAPSSKGSKTPRKSGASSFAQAFSDGVPGATSDSGKGMPAAEFGPRQVSALAAAINRQLKPYWQAPQGADADLLVTRVRFRLNPDGSLKGEPQVLSTSGQTAANKAQVQRHQEQAVRAVKLAAPFDLPEDLYQGWKVITTNFDRKLSQ</sequence>
<feature type="compositionally biased region" description="Pro residues" evidence="1">
    <location>
        <begin position="76"/>
        <end position="88"/>
    </location>
</feature>
<keyword evidence="2" id="KW-0472">Membrane</keyword>